<evidence type="ECO:0000313" key="4">
    <source>
        <dbReference type="Proteomes" id="UP001642484"/>
    </source>
</evidence>
<dbReference type="InterPro" id="IPR011990">
    <property type="entry name" value="TPR-like_helical_dom_sf"/>
</dbReference>
<dbReference type="InterPro" id="IPR002885">
    <property type="entry name" value="PPR_rpt"/>
</dbReference>
<name>A0ABP0QMD6_9DINO</name>
<accession>A0ABP0QMD6</accession>
<reference evidence="3 4" key="1">
    <citation type="submission" date="2024-02" db="EMBL/GenBank/DDBJ databases">
        <authorList>
            <person name="Chen Y."/>
            <person name="Shah S."/>
            <person name="Dougan E. K."/>
            <person name="Thang M."/>
            <person name="Chan C."/>
        </authorList>
    </citation>
    <scope>NUCLEOTIDE SEQUENCE [LARGE SCALE GENOMIC DNA]</scope>
</reference>
<dbReference type="PROSITE" id="PS51375">
    <property type="entry name" value="PPR"/>
    <property type="match status" value="1"/>
</dbReference>
<dbReference type="InterPro" id="IPR051222">
    <property type="entry name" value="PPR/CCM1_RNA-binding"/>
</dbReference>
<feature type="repeat" description="PPR" evidence="2">
    <location>
        <begin position="178"/>
        <end position="212"/>
    </location>
</feature>
<organism evidence="3 4">
    <name type="scientific">Durusdinium trenchii</name>
    <dbReference type="NCBI Taxonomy" id="1381693"/>
    <lineage>
        <taxon>Eukaryota</taxon>
        <taxon>Sar</taxon>
        <taxon>Alveolata</taxon>
        <taxon>Dinophyceae</taxon>
        <taxon>Suessiales</taxon>
        <taxon>Symbiodiniaceae</taxon>
        <taxon>Durusdinium</taxon>
    </lineage>
</organism>
<protein>
    <recommendedName>
        <fullName evidence="5">Pentatricopeptide repeat-containing protein, chloroplastic</fullName>
    </recommendedName>
</protein>
<dbReference type="PANTHER" id="PTHR47942">
    <property type="entry name" value="TETRATRICOPEPTIDE REPEAT (TPR)-LIKE SUPERFAMILY PROTEIN-RELATED"/>
    <property type="match status" value="1"/>
</dbReference>
<evidence type="ECO:0000256" key="2">
    <source>
        <dbReference type="PROSITE-ProRule" id="PRU00708"/>
    </source>
</evidence>
<dbReference type="Proteomes" id="UP001642484">
    <property type="component" value="Unassembled WGS sequence"/>
</dbReference>
<keyword evidence="4" id="KW-1185">Reference proteome</keyword>
<dbReference type="EMBL" id="CAXAMN010024707">
    <property type="protein sequence ID" value="CAK9089372.1"/>
    <property type="molecule type" value="Genomic_DNA"/>
</dbReference>
<sequence length="602" mass="66277">MVDRVAWKEALGSLCSSVASRQPTRIKHWNAVVRNMDWRLNSRLVQELRVWHLQGNTVTFNTCLQNCWESILFAMLAEAVEVDVITCNTVLGEVQQWRSKVKILEKLQDMFVEVDVISFNSLLTRAWPLAGCLLEMKGLQLQQTVVSYNAVINTWEAGKWRMVVGLLAGISAVDLVADDVTFVSTISACGRAGQWEHAASLLAVLPDARLSPSRMATNSAISCGHWPLSVHWLFWLQNRSSVSFNAAAAACEKSSRWGSVLSLLDGLGVNGFRRSIVMCNTAISACEGRWLAAEQILRRIPRADVVSYNAVLSACGGGQWNRAQCLLEMIRKHGLRGTLVTFNTAIASLGWPVGLQLLCPDVVSCNALISATNQWQKATWLFEKMLGLQVEGNFVTCSAVVSTSERWTLSLFLLGGLERKMEANEVAYGAVIASCERSEEWQPALAVLSRMPRELEQAVATNTAISACAKCRRWREALFLLQALQISRCADLVSYSSTISACANASEWLQALHIFSQMTELAGLSPDVQCWNASIFACTRAAQWTMALEFLWLGSSKANAITLGACISVCEGVLPRTTLLLVSWVTQLVEEQLAEMSQIGTT</sequence>
<evidence type="ECO:0000313" key="3">
    <source>
        <dbReference type="EMBL" id="CAK9089372.1"/>
    </source>
</evidence>
<evidence type="ECO:0000256" key="1">
    <source>
        <dbReference type="ARBA" id="ARBA00022737"/>
    </source>
</evidence>
<dbReference type="PANTHER" id="PTHR47942:SF63">
    <property type="entry name" value="PENTATRICOPEPTIDE REPEAT-CONTAINING PROTEIN"/>
    <property type="match status" value="1"/>
</dbReference>
<evidence type="ECO:0008006" key="5">
    <source>
        <dbReference type="Google" id="ProtNLM"/>
    </source>
</evidence>
<gene>
    <name evidence="3" type="ORF">CCMP2556_LOCUS43026</name>
</gene>
<proteinExistence type="predicted"/>
<comment type="caution">
    <text evidence="3">The sequence shown here is derived from an EMBL/GenBank/DDBJ whole genome shotgun (WGS) entry which is preliminary data.</text>
</comment>
<dbReference type="Gene3D" id="1.25.40.10">
    <property type="entry name" value="Tetratricopeptide repeat domain"/>
    <property type="match status" value="3"/>
</dbReference>
<keyword evidence="1" id="KW-0677">Repeat</keyword>
<dbReference type="Pfam" id="PF01535">
    <property type="entry name" value="PPR"/>
    <property type="match status" value="3"/>
</dbReference>